<reference evidence="2" key="1">
    <citation type="submission" date="2008-12" db="EMBL/GenBank/DDBJ databases">
        <authorList>
            <person name="Zhang H."/>
            <person name="Lin S."/>
        </authorList>
    </citation>
    <scope>NUCLEOTIDE SEQUENCE</scope>
    <source>
        <strain evidence="2">CCMP1831</strain>
    </source>
</reference>
<protein>
    <submittedName>
        <fullName evidence="2">ATP-dependent RNA helicase-like</fullName>
    </submittedName>
</protein>
<name>E8Z6A9_PFIPI</name>
<sequence>TLSHRSPLLTPFSDQKRAAARAVHCAELLPKDAPPSDHFALNTAYTRWEEARSQRQTDSFCRKSWINHQVMQTIRDLRADLVDSLRSDGFVETYPKEELTKQEVNSPQITAALLFAGLYPNVARVEGTRNPNDKGFTIYAGDELLRIHPGSLCHGRGDLLNGLHRTNSRWVCYHTKMKTSQIFLRDCTFLTPNALLLFGGDSGAIAVHPGERCVALGSTSERHWHCLHLAPRHAATIRQLRYAFDGVLRRKALDPRRPLTPEDRSVIVAYVAILNCTETEA</sequence>
<dbReference type="InterPro" id="IPR011709">
    <property type="entry name" value="DEAD-box_helicase_OB_fold"/>
</dbReference>
<keyword evidence="2" id="KW-0347">Helicase</keyword>
<keyword evidence="2" id="KW-0378">Hydrolase</keyword>
<dbReference type="GO" id="GO:0003723">
    <property type="term" value="F:RNA binding"/>
    <property type="evidence" value="ECO:0007669"/>
    <property type="project" value="TreeGrafter"/>
</dbReference>
<dbReference type="AlphaFoldDB" id="E8Z6A9"/>
<evidence type="ECO:0000313" key="2">
    <source>
        <dbReference type="EMBL" id="ACU44989.1"/>
    </source>
</evidence>
<dbReference type="GO" id="GO:0004386">
    <property type="term" value="F:helicase activity"/>
    <property type="evidence" value="ECO:0007669"/>
    <property type="project" value="UniProtKB-KW"/>
</dbReference>
<feature type="domain" description="DEAD-box helicase OB fold" evidence="1">
    <location>
        <begin position="112"/>
        <end position="200"/>
    </location>
</feature>
<organism evidence="2">
    <name type="scientific">Pfiesteria piscicida</name>
    <name type="common">Phantom dinoflagellate</name>
    <dbReference type="NCBI Taxonomy" id="71001"/>
    <lineage>
        <taxon>Eukaryota</taxon>
        <taxon>Sar</taxon>
        <taxon>Alveolata</taxon>
        <taxon>Dinophyceae</taxon>
        <taxon>Peridiniales</taxon>
        <taxon>Pfiesteriaceae</taxon>
        <taxon>Pfiesteria</taxon>
    </lineage>
</organism>
<dbReference type="Pfam" id="PF07717">
    <property type="entry name" value="OB_NTP_bind"/>
    <property type="match status" value="1"/>
</dbReference>
<keyword evidence="2" id="KW-0547">Nucleotide-binding</keyword>
<reference evidence="2" key="2">
    <citation type="book" date="2010" name="PROCEEDINGS OF 13TH INTERNATIONAL CONFERENCE ON HARMFUL ALGAE" publisher="International Society For The Study of Harmful Algae" city="Hong Kong, China">
        <title>Dinoflagellate meta-transcriptomics enabled by spliced leader.</title>
        <editorList>
            <person name="Unknown A."/>
        </editorList>
        <authorList>
            <person name="Lin S."/>
            <person name="Zhang H."/>
        </authorList>
    </citation>
    <scope>NUCLEOTIDE SEQUENCE</scope>
    <source>
        <strain evidence="2">CCMP1831</strain>
    </source>
</reference>
<dbReference type="PANTHER" id="PTHR18934">
    <property type="entry name" value="ATP-DEPENDENT RNA HELICASE"/>
    <property type="match status" value="1"/>
</dbReference>
<proteinExistence type="evidence at transcript level"/>
<keyword evidence="2" id="KW-0067">ATP-binding</keyword>
<dbReference type="PANTHER" id="PTHR18934:SF145">
    <property type="entry name" value="ATP-DEPENDENT RNA HELICASE DHX57-RELATED"/>
    <property type="match status" value="1"/>
</dbReference>
<evidence type="ECO:0000259" key="1">
    <source>
        <dbReference type="Pfam" id="PF07717"/>
    </source>
</evidence>
<accession>E8Z6A9</accession>
<dbReference type="EMBL" id="FJ599936">
    <property type="protein sequence ID" value="ACU44989.1"/>
    <property type="molecule type" value="mRNA"/>
</dbReference>
<feature type="non-terminal residue" evidence="2">
    <location>
        <position position="1"/>
    </location>
</feature>